<evidence type="ECO:0000259" key="5">
    <source>
        <dbReference type="PROSITE" id="PS50110"/>
    </source>
</evidence>
<feature type="compositionally biased region" description="Low complexity" evidence="4">
    <location>
        <begin position="219"/>
        <end position="230"/>
    </location>
</feature>
<keyword evidence="7" id="KW-1185">Reference proteome</keyword>
<proteinExistence type="predicted"/>
<protein>
    <submittedName>
        <fullName evidence="6">Two-component response regulator SSK1p</fullName>
    </submittedName>
</protein>
<feature type="compositionally biased region" description="Low complexity" evidence="4">
    <location>
        <begin position="24"/>
        <end position="36"/>
    </location>
</feature>
<feature type="compositionally biased region" description="Basic residues" evidence="4">
    <location>
        <begin position="7"/>
        <end position="17"/>
    </location>
</feature>
<dbReference type="RefSeq" id="XP_070914113.1">
    <property type="nucleotide sequence ID" value="XM_071058012.1"/>
</dbReference>
<evidence type="ECO:0000313" key="6">
    <source>
        <dbReference type="EMBL" id="GAB1312380.1"/>
    </source>
</evidence>
<feature type="compositionally biased region" description="Pro residues" evidence="4">
    <location>
        <begin position="530"/>
        <end position="542"/>
    </location>
</feature>
<feature type="modified residue" description="4-aspartylphosphate" evidence="3">
    <location>
        <position position="642"/>
    </location>
</feature>
<feature type="compositionally biased region" description="Polar residues" evidence="4">
    <location>
        <begin position="806"/>
        <end position="816"/>
    </location>
</feature>
<dbReference type="PROSITE" id="PS50110">
    <property type="entry name" value="RESPONSE_REGULATORY"/>
    <property type="match status" value="1"/>
</dbReference>
<feature type="region of interest" description="Disordered" evidence="4">
    <location>
        <begin position="518"/>
        <end position="582"/>
    </location>
</feature>
<feature type="compositionally biased region" description="Polar residues" evidence="4">
    <location>
        <begin position="87"/>
        <end position="99"/>
    </location>
</feature>
<organism evidence="6 7">
    <name type="scientific">Madurella fahalii</name>
    <dbReference type="NCBI Taxonomy" id="1157608"/>
    <lineage>
        <taxon>Eukaryota</taxon>
        <taxon>Fungi</taxon>
        <taxon>Dikarya</taxon>
        <taxon>Ascomycota</taxon>
        <taxon>Pezizomycotina</taxon>
        <taxon>Sordariomycetes</taxon>
        <taxon>Sordariomycetidae</taxon>
        <taxon>Sordariales</taxon>
        <taxon>Sordariales incertae sedis</taxon>
        <taxon>Madurella</taxon>
    </lineage>
</organism>
<evidence type="ECO:0000256" key="3">
    <source>
        <dbReference type="PROSITE-ProRule" id="PRU00169"/>
    </source>
</evidence>
<dbReference type="Proteomes" id="UP001628179">
    <property type="component" value="Unassembled WGS sequence"/>
</dbReference>
<keyword evidence="1 3" id="KW-0597">Phosphoprotein</keyword>
<feature type="region of interest" description="Disordered" evidence="4">
    <location>
        <begin position="786"/>
        <end position="816"/>
    </location>
</feature>
<feature type="region of interest" description="Disordered" evidence="4">
    <location>
        <begin position="1"/>
        <end position="203"/>
    </location>
</feature>
<feature type="region of interest" description="Disordered" evidence="4">
    <location>
        <begin position="466"/>
        <end position="501"/>
    </location>
</feature>
<evidence type="ECO:0000256" key="2">
    <source>
        <dbReference type="ARBA" id="ARBA00023012"/>
    </source>
</evidence>
<dbReference type="SMART" id="SM00448">
    <property type="entry name" value="REC"/>
    <property type="match status" value="1"/>
</dbReference>
<dbReference type="EMBL" id="BAAFSV010000001">
    <property type="protein sequence ID" value="GAB1312380.1"/>
    <property type="molecule type" value="Genomic_DNA"/>
</dbReference>
<dbReference type="GeneID" id="98173335"/>
<feature type="compositionally biased region" description="Polar residues" evidence="4">
    <location>
        <begin position="244"/>
        <end position="257"/>
    </location>
</feature>
<gene>
    <name evidence="6" type="primary">MgSsk1</name>
    <name evidence="6" type="ORF">MFIFM68171_02590</name>
</gene>
<reference evidence="6 7" key="1">
    <citation type="submission" date="2024-09" db="EMBL/GenBank/DDBJ databases">
        <title>Itraconazole resistance in Madurella fahalii resulting from another homologue of gene encoding cytochrome P450 14-alpha sterol demethylase (CYP51).</title>
        <authorList>
            <person name="Yoshioka I."/>
            <person name="Fahal A.H."/>
            <person name="Kaneko S."/>
            <person name="Yaguchi T."/>
        </authorList>
    </citation>
    <scope>NUCLEOTIDE SEQUENCE [LARGE SCALE GENOMIC DNA]</scope>
    <source>
        <strain evidence="6 7">IFM 68171</strain>
    </source>
</reference>
<dbReference type="CDD" id="cd17546">
    <property type="entry name" value="REC_hyHK_CKI1_RcsC-like"/>
    <property type="match status" value="1"/>
</dbReference>
<comment type="caution">
    <text evidence="6">The sequence shown here is derived from an EMBL/GenBank/DDBJ whole genome shotgun (WGS) entry which is preliminary data.</text>
</comment>
<dbReference type="InterPro" id="IPR001789">
    <property type="entry name" value="Sig_transdc_resp-reg_receiver"/>
</dbReference>
<feature type="region of interest" description="Disordered" evidence="4">
    <location>
        <begin position="668"/>
        <end position="717"/>
    </location>
</feature>
<feature type="domain" description="Response regulatory" evidence="5">
    <location>
        <begin position="593"/>
        <end position="768"/>
    </location>
</feature>
<accession>A0ABQ0G3N0</accession>
<feature type="compositionally biased region" description="Low complexity" evidence="4">
    <location>
        <begin position="53"/>
        <end position="69"/>
    </location>
</feature>
<dbReference type="Gene3D" id="3.40.50.2300">
    <property type="match status" value="1"/>
</dbReference>
<feature type="compositionally biased region" description="Basic and acidic residues" evidence="4">
    <location>
        <begin position="481"/>
        <end position="490"/>
    </location>
</feature>
<evidence type="ECO:0000313" key="7">
    <source>
        <dbReference type="Proteomes" id="UP001628179"/>
    </source>
</evidence>
<keyword evidence="2" id="KW-0902">Two-component regulatory system</keyword>
<dbReference type="Pfam" id="PF00072">
    <property type="entry name" value="Response_reg"/>
    <property type="match status" value="1"/>
</dbReference>
<dbReference type="SUPFAM" id="SSF52172">
    <property type="entry name" value="CheY-like"/>
    <property type="match status" value="1"/>
</dbReference>
<feature type="compositionally biased region" description="Polar residues" evidence="4">
    <location>
        <begin position="122"/>
        <end position="133"/>
    </location>
</feature>
<sequence>MGDLRSRLRAKFPRRHSGIPPLPSSKSGNYSSSSNNGAEPDPAASAVKGVEKAATAAPGASHGSHSGSSPERRQATRLAGLRLGGAATQQSDSRKTTGVSDALGGSNGHAAAVFLPAASEPAANSTSSAKTPTNSPPRPVRAISMYLPTEGPSNDGHDPNGNDRRVSAASRLESVDEILADGGPRSMPPSDAVPVDDSGAAGSTADAVRRIRLVDPPVSADSATPATRPAAPVPPPSTSEEPAGSTSNPQLRPSGSLTRPAAPPRRQSLLPSRQTTLIRTLLNAGHADDLDPGAADQLLPISANMVTRKLWVKRPGGSATLVTISEEDLVDDVRELILRKYANSLGRHFDAPDLTLRIVPREQQRQERVLGPEEPMARTLDAYFPGGQTVDEALIIDVPHRRTPRASPRHGPPHAQHLASAGYEDALPLEGNTDYFGPGAVAHIPVTLAGGGPNGTTHAISVLNTGQVPQIPSPGGTRTRAYRERPDRPRLGRQHTSSPTILNVVGAGGHTATIAVSASHDQPNSAQTIPPAPPLPTPPAQEPTPVSIQRTATPPPRAASPRPSAIARPKKKKTAETPALPAGMLNGGVPPINVLIVEDNIINLRLLEAFVKRLKVRWQTAMNGREAVDKWRMGGFHLVLMDIQLPVMSGLEATREIRRLERMNSIGAFSSTPTNNSSNSNSASSPTSSPTSSKSNSGVGEPEVTTNETAEEDKLPNREMFKSPVIIVALTASSLQSDRHEALAAGCNDFLTKPVTYVWLERKVMEWGCMQALIDYDGWRKWKSYLQKPDGEDPTAKKAKTKKNRQGPNSSSSDGQ</sequence>
<name>A0ABQ0G3N0_9PEZI</name>
<evidence type="ECO:0000256" key="1">
    <source>
        <dbReference type="ARBA" id="ARBA00022553"/>
    </source>
</evidence>
<feature type="compositionally biased region" description="Basic and acidic residues" evidence="4">
    <location>
        <begin position="155"/>
        <end position="166"/>
    </location>
</feature>
<feature type="region of interest" description="Disordered" evidence="4">
    <location>
        <begin position="215"/>
        <end position="273"/>
    </location>
</feature>
<dbReference type="PANTHER" id="PTHR45339">
    <property type="entry name" value="HYBRID SIGNAL TRANSDUCTION HISTIDINE KINASE J"/>
    <property type="match status" value="1"/>
</dbReference>
<dbReference type="PANTHER" id="PTHR45339:SF1">
    <property type="entry name" value="HYBRID SIGNAL TRANSDUCTION HISTIDINE KINASE J"/>
    <property type="match status" value="1"/>
</dbReference>
<feature type="compositionally biased region" description="Low complexity" evidence="4">
    <location>
        <begin position="670"/>
        <end position="697"/>
    </location>
</feature>
<evidence type="ECO:0000256" key="4">
    <source>
        <dbReference type="SAM" id="MobiDB-lite"/>
    </source>
</evidence>
<dbReference type="InterPro" id="IPR011006">
    <property type="entry name" value="CheY-like_superfamily"/>
</dbReference>